<reference evidence="3" key="1">
    <citation type="submission" date="2022-08" db="UniProtKB">
        <authorList>
            <consortium name="EnsemblMetazoa"/>
        </authorList>
    </citation>
    <scope>IDENTIFICATION</scope>
    <source>
        <strain evidence="3">05x7-T-G4-1.051#20</strain>
    </source>
</reference>
<dbReference type="Pfam" id="PF09793">
    <property type="entry name" value="AD"/>
    <property type="match status" value="1"/>
</dbReference>
<proteinExistence type="predicted"/>
<dbReference type="EnsemblMetazoa" id="G32464.3">
    <property type="protein sequence ID" value="G32464.3:cds"/>
    <property type="gene ID" value="G32464"/>
</dbReference>
<evidence type="ECO:0000313" key="3">
    <source>
        <dbReference type="EnsemblMetazoa" id="G32464.3:cds"/>
    </source>
</evidence>
<name>A0A8W8MDF9_MAGGI</name>
<dbReference type="InterPro" id="IPR019181">
    <property type="entry name" value="LSM12_ABD"/>
</dbReference>
<feature type="domain" description="AD" evidence="2">
    <location>
        <begin position="84"/>
        <end position="178"/>
    </location>
</feature>
<keyword evidence="4" id="KW-1185">Reference proteome</keyword>
<organism evidence="3 4">
    <name type="scientific">Magallana gigas</name>
    <name type="common">Pacific oyster</name>
    <name type="synonym">Crassostrea gigas</name>
    <dbReference type="NCBI Taxonomy" id="29159"/>
    <lineage>
        <taxon>Eukaryota</taxon>
        <taxon>Metazoa</taxon>
        <taxon>Spiralia</taxon>
        <taxon>Lophotrochozoa</taxon>
        <taxon>Mollusca</taxon>
        <taxon>Bivalvia</taxon>
        <taxon>Autobranchia</taxon>
        <taxon>Pteriomorphia</taxon>
        <taxon>Ostreida</taxon>
        <taxon>Ostreoidea</taxon>
        <taxon>Ostreidae</taxon>
        <taxon>Magallana</taxon>
    </lineage>
</organism>
<dbReference type="OrthoDB" id="1057137at2759"/>
<evidence type="ECO:0000259" key="2">
    <source>
        <dbReference type="PROSITE" id="PS52001"/>
    </source>
</evidence>
<feature type="compositionally biased region" description="Basic and acidic residues" evidence="1">
    <location>
        <begin position="173"/>
        <end position="185"/>
    </location>
</feature>
<evidence type="ECO:0000256" key="1">
    <source>
        <dbReference type="SAM" id="MobiDB-lite"/>
    </source>
</evidence>
<protein>
    <recommendedName>
        <fullName evidence="2">AD domain-containing protein</fullName>
    </recommendedName>
</protein>
<dbReference type="InterPro" id="IPR047574">
    <property type="entry name" value="AD"/>
</dbReference>
<dbReference type="PROSITE" id="PS52001">
    <property type="entry name" value="AD"/>
    <property type="match status" value="1"/>
</dbReference>
<sequence length="194" mass="21621">MKIDMAAQDGEYFNIGSIVSCTTCYNQKIQGEVLAFDEGTKMLAIKSSAASGKREVHDIRMVNLSFVSHIKVTKECNDPPPPLTSISIQKIQSRLRQNLDEKRRQVNYIGIGVTPEGQRAFNSIVKTLNEVRWNGKDIVVMDEVKIVPPYGPENCTGKEGQLLSHVKKILQKHHTEESQKSEQRKSASPVPSAS</sequence>
<evidence type="ECO:0000313" key="4">
    <source>
        <dbReference type="Proteomes" id="UP000005408"/>
    </source>
</evidence>
<dbReference type="Pfam" id="PF21166">
    <property type="entry name" value="LSM12_LSM"/>
    <property type="match status" value="1"/>
</dbReference>
<dbReference type="InterPro" id="IPR039683">
    <property type="entry name" value="Lsm12-like"/>
</dbReference>
<dbReference type="PANTHER" id="PTHR13542">
    <property type="entry name" value="LSM12 HOMOLOG"/>
    <property type="match status" value="1"/>
</dbReference>
<dbReference type="EnsemblMetazoa" id="G32464.1">
    <property type="protein sequence ID" value="G32464.1:cds"/>
    <property type="gene ID" value="G32464"/>
</dbReference>
<dbReference type="KEGG" id="crg:105345129"/>
<dbReference type="SMART" id="SM00995">
    <property type="entry name" value="AD"/>
    <property type="match status" value="1"/>
</dbReference>
<dbReference type="InterPro" id="IPR048478">
    <property type="entry name" value="LSM12_LSM"/>
</dbReference>
<dbReference type="CDD" id="cd01735">
    <property type="entry name" value="LSm12_N"/>
    <property type="match status" value="1"/>
</dbReference>
<dbReference type="GeneID" id="105345129"/>
<dbReference type="Proteomes" id="UP000005408">
    <property type="component" value="Unassembled WGS sequence"/>
</dbReference>
<dbReference type="AlphaFoldDB" id="A0A8W8MDF9"/>
<dbReference type="OMA" id="FEGELYC"/>
<accession>A0A8W8MDF9</accession>
<feature type="region of interest" description="Disordered" evidence="1">
    <location>
        <begin position="170"/>
        <end position="194"/>
    </location>
</feature>